<protein>
    <submittedName>
        <fullName evidence="6">Sugar transferase involved in LPS biosynthesis (Colanic, teichoic acid)</fullName>
    </submittedName>
    <submittedName>
        <fullName evidence="7">Sugar transferases involved in lipopolysaccharide synthesis</fullName>
    </submittedName>
</protein>
<comment type="similarity">
    <text evidence="1">Belongs to the bacterial sugar transferase family.</text>
</comment>
<evidence type="ECO:0000313" key="6">
    <source>
        <dbReference type="EMBL" id="CUX79476.1"/>
    </source>
</evidence>
<organism evidence="7 8">
    <name type="scientific">Roseibaca calidilacus</name>
    <dbReference type="NCBI Taxonomy" id="1666912"/>
    <lineage>
        <taxon>Bacteria</taxon>
        <taxon>Pseudomonadati</taxon>
        <taxon>Pseudomonadota</taxon>
        <taxon>Alphaproteobacteria</taxon>
        <taxon>Rhodobacterales</taxon>
        <taxon>Paracoccaceae</taxon>
        <taxon>Roseinatronobacter</taxon>
    </lineage>
</organism>
<feature type="domain" description="Bacterial sugar transferase" evidence="5">
    <location>
        <begin position="5"/>
        <end position="197"/>
    </location>
</feature>
<gene>
    <name evidence="6" type="ORF">Ga0058931_0159</name>
    <name evidence="7" type="ORF">HLUCCA05_12420</name>
</gene>
<dbReference type="Proteomes" id="UP000182045">
    <property type="component" value="Unassembled WGS sequence"/>
</dbReference>
<sequence length="233" mass="27032">MTWRKRAFDIGFTILLAPAALAVFMCLVVLLWWHDGRPLFYGSERMHRPGQPFTLWKFRTMRLAAKDSGVSGGDKSDRITPFGRKLRRLRMDELPQFLNILRGDISFVGPRPPLRQYVERFPELYARVLRSRPGVTGLASLVFARHEEAILRRCTSAQETDEVYARRCVPRKARIDLLYQNRAGLGLDLWIIALTVARSAGWARGRRLPRRRPTRRQPRLQPLPCDRGAQIRE</sequence>
<reference evidence="6 9" key="2">
    <citation type="submission" date="2016-01" db="EMBL/GenBank/DDBJ databases">
        <authorList>
            <person name="Varghese N."/>
        </authorList>
    </citation>
    <scope>NUCLEOTIDE SEQUENCE [LARGE SCALE GENOMIC DNA]</scope>
    <source>
        <strain evidence="6 9">HL-91</strain>
    </source>
</reference>
<dbReference type="GO" id="GO:0000271">
    <property type="term" value="P:polysaccharide biosynthetic process"/>
    <property type="evidence" value="ECO:0007669"/>
    <property type="project" value="UniProtKB-KW"/>
</dbReference>
<dbReference type="GO" id="GO:0016780">
    <property type="term" value="F:phosphotransferase activity, for other substituted phosphate groups"/>
    <property type="evidence" value="ECO:0007669"/>
    <property type="project" value="TreeGrafter"/>
</dbReference>
<dbReference type="RefSeq" id="WP_072244277.1">
    <property type="nucleotide sequence ID" value="NZ_FBYC01000001.1"/>
</dbReference>
<evidence type="ECO:0000313" key="8">
    <source>
        <dbReference type="Proteomes" id="UP000050413"/>
    </source>
</evidence>
<evidence type="ECO:0000313" key="7">
    <source>
        <dbReference type="EMBL" id="KPP93978.1"/>
    </source>
</evidence>
<dbReference type="EMBL" id="FBYC01000001">
    <property type="protein sequence ID" value="CUX79476.1"/>
    <property type="molecule type" value="Genomic_DNA"/>
</dbReference>
<keyword evidence="2" id="KW-0270">Exopolysaccharide synthesis</keyword>
<dbReference type="PANTHER" id="PTHR30576:SF0">
    <property type="entry name" value="UNDECAPRENYL-PHOSPHATE N-ACETYLGALACTOSAMINYL 1-PHOSPHATE TRANSFERASE-RELATED"/>
    <property type="match status" value="1"/>
</dbReference>
<feature type="compositionally biased region" description="Basic residues" evidence="3">
    <location>
        <begin position="207"/>
        <end position="218"/>
    </location>
</feature>
<evidence type="ECO:0000256" key="4">
    <source>
        <dbReference type="SAM" id="Phobius"/>
    </source>
</evidence>
<dbReference type="Proteomes" id="UP000050413">
    <property type="component" value="Unassembled WGS sequence"/>
</dbReference>
<comment type="caution">
    <text evidence="7">The sequence shown here is derived from an EMBL/GenBank/DDBJ whole genome shotgun (WGS) entry which is preliminary data.</text>
</comment>
<proteinExistence type="inferred from homology"/>
<accession>A0A0P7YU69</accession>
<dbReference type="PATRIC" id="fig|1666912.4.peg.39"/>
<dbReference type="OrthoDB" id="9808602at2"/>
<dbReference type="STRING" id="1666912.Ga0058931_0159"/>
<name>A0A0P7YU69_9RHOB</name>
<keyword evidence="4" id="KW-0812">Transmembrane</keyword>
<evidence type="ECO:0000256" key="3">
    <source>
        <dbReference type="SAM" id="MobiDB-lite"/>
    </source>
</evidence>
<dbReference type="AlphaFoldDB" id="A0A0P7YU69"/>
<keyword evidence="4" id="KW-0472">Membrane</keyword>
<feature type="region of interest" description="Disordered" evidence="3">
    <location>
        <begin position="207"/>
        <end position="233"/>
    </location>
</feature>
<dbReference type="Pfam" id="PF02397">
    <property type="entry name" value="Bac_transf"/>
    <property type="match status" value="1"/>
</dbReference>
<reference evidence="7 8" key="1">
    <citation type="submission" date="2015-09" db="EMBL/GenBank/DDBJ databases">
        <title>Identification and resolution of microdiversity through metagenomic sequencing of parallel consortia.</title>
        <authorList>
            <person name="Nelson W.C."/>
            <person name="Romine M.F."/>
            <person name="Lindemann S.R."/>
        </authorList>
    </citation>
    <scope>NUCLEOTIDE SEQUENCE [LARGE SCALE GENOMIC DNA]</scope>
    <source>
        <strain evidence="7">HL-91</strain>
    </source>
</reference>
<keyword evidence="9" id="KW-1185">Reference proteome</keyword>
<evidence type="ECO:0000256" key="1">
    <source>
        <dbReference type="ARBA" id="ARBA00006464"/>
    </source>
</evidence>
<keyword evidence="4" id="KW-1133">Transmembrane helix</keyword>
<dbReference type="PANTHER" id="PTHR30576">
    <property type="entry name" value="COLANIC BIOSYNTHESIS UDP-GLUCOSE LIPID CARRIER TRANSFERASE"/>
    <property type="match status" value="1"/>
</dbReference>
<feature type="transmembrane region" description="Helical" evidence="4">
    <location>
        <begin position="12"/>
        <end position="33"/>
    </location>
</feature>
<evidence type="ECO:0000313" key="9">
    <source>
        <dbReference type="Proteomes" id="UP000182045"/>
    </source>
</evidence>
<evidence type="ECO:0000259" key="5">
    <source>
        <dbReference type="Pfam" id="PF02397"/>
    </source>
</evidence>
<keyword evidence="7" id="KW-0808">Transferase</keyword>
<dbReference type="EMBL" id="LJSG01000007">
    <property type="protein sequence ID" value="KPP93978.1"/>
    <property type="molecule type" value="Genomic_DNA"/>
</dbReference>
<dbReference type="InterPro" id="IPR003362">
    <property type="entry name" value="Bact_transf"/>
</dbReference>
<evidence type="ECO:0000256" key="2">
    <source>
        <dbReference type="ARBA" id="ARBA00023169"/>
    </source>
</evidence>